<sequence length="120" mass="14457">MWRSVLFTAVLAIVFFAAEYFMQARWVHPAWKIILLFFLSVSFLLHRLMETGFQNKREKFVQFYMASIVVRLLLSIAFVAFYLYRQVEQKQLFVVTFLVLYICYTGFEIYGLSRNLRRDL</sequence>
<feature type="transmembrane region" description="Helical" evidence="1">
    <location>
        <begin position="61"/>
        <end position="85"/>
    </location>
</feature>
<evidence type="ECO:0000256" key="1">
    <source>
        <dbReference type="SAM" id="Phobius"/>
    </source>
</evidence>
<feature type="transmembrane region" description="Helical" evidence="1">
    <location>
        <begin position="33"/>
        <end position="49"/>
    </location>
</feature>
<evidence type="ECO:0000313" key="3">
    <source>
        <dbReference type="Proteomes" id="UP001501175"/>
    </source>
</evidence>
<dbReference type="Proteomes" id="UP001501175">
    <property type="component" value="Unassembled WGS sequence"/>
</dbReference>
<evidence type="ECO:0008006" key="4">
    <source>
        <dbReference type="Google" id="ProtNLM"/>
    </source>
</evidence>
<comment type="caution">
    <text evidence="2">The sequence shown here is derived from an EMBL/GenBank/DDBJ whole genome shotgun (WGS) entry which is preliminary data.</text>
</comment>
<keyword evidence="1" id="KW-0812">Transmembrane</keyword>
<keyword evidence="3" id="KW-1185">Reference proteome</keyword>
<reference evidence="3" key="1">
    <citation type="journal article" date="2019" name="Int. J. Syst. Evol. Microbiol.">
        <title>The Global Catalogue of Microorganisms (GCM) 10K type strain sequencing project: providing services to taxonomists for standard genome sequencing and annotation.</title>
        <authorList>
            <consortium name="The Broad Institute Genomics Platform"/>
            <consortium name="The Broad Institute Genome Sequencing Center for Infectious Disease"/>
            <person name="Wu L."/>
            <person name="Ma J."/>
        </authorList>
    </citation>
    <scope>NUCLEOTIDE SEQUENCE [LARGE SCALE GENOMIC DNA]</scope>
    <source>
        <strain evidence="3">JCM 17927</strain>
    </source>
</reference>
<keyword evidence="1" id="KW-0472">Membrane</keyword>
<organism evidence="2 3">
    <name type="scientific">Nibrella saemangeumensis</name>
    <dbReference type="NCBI Taxonomy" id="1084526"/>
    <lineage>
        <taxon>Bacteria</taxon>
        <taxon>Pseudomonadati</taxon>
        <taxon>Bacteroidota</taxon>
        <taxon>Cytophagia</taxon>
        <taxon>Cytophagales</taxon>
        <taxon>Spirosomataceae</taxon>
        <taxon>Nibrella</taxon>
    </lineage>
</organism>
<accession>A0ABP8MW22</accession>
<protein>
    <recommendedName>
        <fullName evidence="4">ATP synthase protein I</fullName>
    </recommendedName>
</protein>
<keyword evidence="1" id="KW-1133">Transmembrane helix</keyword>
<proteinExistence type="predicted"/>
<dbReference type="EMBL" id="BAABHD010000027">
    <property type="protein sequence ID" value="GAA4455968.1"/>
    <property type="molecule type" value="Genomic_DNA"/>
</dbReference>
<name>A0ABP8MW22_9BACT</name>
<evidence type="ECO:0000313" key="2">
    <source>
        <dbReference type="EMBL" id="GAA4455968.1"/>
    </source>
</evidence>
<dbReference type="RefSeq" id="WP_345243853.1">
    <property type="nucleotide sequence ID" value="NZ_BAABHD010000027.1"/>
</dbReference>
<gene>
    <name evidence="2" type="ORF">GCM10023189_24470</name>
</gene>
<feature type="transmembrane region" description="Helical" evidence="1">
    <location>
        <begin position="91"/>
        <end position="112"/>
    </location>
</feature>